<evidence type="ECO:0000313" key="3">
    <source>
        <dbReference type="Proteomes" id="UP000302218"/>
    </source>
</evidence>
<dbReference type="RefSeq" id="WP_138245943.1">
    <property type="nucleotide sequence ID" value="NZ_CP040330.1"/>
</dbReference>
<dbReference type="Proteomes" id="UP000302218">
    <property type="component" value="Chromosome"/>
</dbReference>
<dbReference type="OrthoDB" id="155703at2157"/>
<reference evidence="3" key="1">
    <citation type="submission" date="2019-05" db="EMBL/GenBank/DDBJ databases">
        <title>Genome sequence and methylation pattern of the halophilic Archaeon Natrinema versiforme BOL5-4.</title>
        <authorList>
            <person name="DasSarma P."/>
            <person name="Anton B.P."/>
            <person name="DasSarma S.L."/>
            <person name="Martinez F.L."/>
            <person name="Guzman D."/>
            <person name="Roberts R.J."/>
            <person name="DasSarma S."/>
        </authorList>
    </citation>
    <scope>NUCLEOTIDE SEQUENCE [LARGE SCALE GENOMIC DNA]</scope>
    <source>
        <strain evidence="3">BOL5-4</strain>
    </source>
</reference>
<sequence>MEPSDAYRVIASVDRQYLLHELVEHGGESSVRDLSRKVAIRRHRTDSANISETEIDRARLRLVHIHLPQLLERDVIDVDWNDGAVALAEDDRVDPLLEAAEEVAQWPPEPQLPQRSESEA</sequence>
<dbReference type="EMBL" id="CP040330">
    <property type="protein sequence ID" value="QCS43485.1"/>
    <property type="molecule type" value="Genomic_DNA"/>
</dbReference>
<gene>
    <name evidence="2" type="ORF">FEJ81_14430</name>
</gene>
<feature type="domain" description="DUF7344" evidence="1">
    <location>
        <begin position="8"/>
        <end position="85"/>
    </location>
</feature>
<dbReference type="GeneID" id="40266493"/>
<evidence type="ECO:0000259" key="1">
    <source>
        <dbReference type="Pfam" id="PF24035"/>
    </source>
</evidence>
<dbReference type="KEGG" id="nvr:FEJ81_14430"/>
<dbReference type="AlphaFoldDB" id="A0A4P8WJQ4"/>
<proteinExistence type="predicted"/>
<evidence type="ECO:0000313" key="2">
    <source>
        <dbReference type="EMBL" id="QCS43485.1"/>
    </source>
</evidence>
<dbReference type="InterPro" id="IPR055768">
    <property type="entry name" value="DUF7344"/>
</dbReference>
<protein>
    <recommendedName>
        <fullName evidence="1">DUF7344 domain-containing protein</fullName>
    </recommendedName>
</protein>
<dbReference type="Pfam" id="PF24035">
    <property type="entry name" value="DUF7344"/>
    <property type="match status" value="1"/>
</dbReference>
<name>A0A4P8WJQ4_9EURY</name>
<organism evidence="2 3">
    <name type="scientific">Natrinema versiforme</name>
    <dbReference type="NCBI Taxonomy" id="88724"/>
    <lineage>
        <taxon>Archaea</taxon>
        <taxon>Methanobacteriati</taxon>
        <taxon>Methanobacteriota</taxon>
        <taxon>Stenosarchaea group</taxon>
        <taxon>Halobacteria</taxon>
        <taxon>Halobacteriales</taxon>
        <taxon>Natrialbaceae</taxon>
        <taxon>Natrinema</taxon>
    </lineage>
</organism>
<accession>A0A4P8WJQ4</accession>